<proteinExistence type="predicted"/>
<protein>
    <submittedName>
        <fullName evidence="2">Ovule protein</fullName>
    </submittedName>
</protein>
<reference evidence="2" key="1">
    <citation type="submission" date="2017-02" db="UniProtKB">
        <authorList>
            <consortium name="WormBaseParasite"/>
        </authorList>
    </citation>
    <scope>IDENTIFICATION</scope>
</reference>
<keyword evidence="1" id="KW-1185">Reference proteome</keyword>
<name>A0A0N5AFR7_9BILA</name>
<organism evidence="1 2">
    <name type="scientific">Syphacia muris</name>
    <dbReference type="NCBI Taxonomy" id="451379"/>
    <lineage>
        <taxon>Eukaryota</taxon>
        <taxon>Metazoa</taxon>
        <taxon>Ecdysozoa</taxon>
        <taxon>Nematoda</taxon>
        <taxon>Chromadorea</taxon>
        <taxon>Rhabditida</taxon>
        <taxon>Spirurina</taxon>
        <taxon>Oxyuridomorpha</taxon>
        <taxon>Oxyuroidea</taxon>
        <taxon>Oxyuridae</taxon>
        <taxon>Syphacia</taxon>
    </lineage>
</organism>
<dbReference type="Proteomes" id="UP000046393">
    <property type="component" value="Unplaced"/>
</dbReference>
<evidence type="ECO:0000313" key="1">
    <source>
        <dbReference type="Proteomes" id="UP000046393"/>
    </source>
</evidence>
<dbReference type="WBParaSite" id="SMUV_0000313401-mRNA-1">
    <property type="protein sequence ID" value="SMUV_0000313401-mRNA-1"/>
    <property type="gene ID" value="SMUV_0000313401"/>
</dbReference>
<accession>A0A0N5AFR7</accession>
<dbReference type="AlphaFoldDB" id="A0A0N5AFR7"/>
<sequence>MLGGKEELEMGVADKEGRGNVGGDKISKCMFYSATTMTLSYYSTSAADTALFMSLRKKHLPKSVTGLLC</sequence>
<evidence type="ECO:0000313" key="2">
    <source>
        <dbReference type="WBParaSite" id="SMUV_0000313401-mRNA-1"/>
    </source>
</evidence>